<keyword evidence="1" id="KW-0812">Transmembrane</keyword>
<dbReference type="EnsemblPlants" id="AET2Gv20522300.3">
    <property type="protein sequence ID" value="AET2Gv20522300.3"/>
    <property type="gene ID" value="AET2Gv20522300"/>
</dbReference>
<sequence>PLVHPLFTGGSRSGGASSSPICEWAFGCRRFMRRGEGAMEGGASSTCPAVVRRRERSVARWLTWPSVIHSRGLALFGGVGRGGWVVSLILHRRLPLLLPLPFVSFRCSLLFMLLLFGSRVVARVGCRGAPMASHRGDAG</sequence>
<keyword evidence="1" id="KW-0472">Membrane</keyword>
<feature type="transmembrane region" description="Helical" evidence="1">
    <location>
        <begin position="96"/>
        <end position="117"/>
    </location>
</feature>
<reference evidence="2" key="3">
    <citation type="journal article" date="2017" name="Nature">
        <title>Genome sequence of the progenitor of the wheat D genome Aegilops tauschii.</title>
        <authorList>
            <person name="Luo M.C."/>
            <person name="Gu Y.Q."/>
            <person name="Puiu D."/>
            <person name="Wang H."/>
            <person name="Twardziok S.O."/>
            <person name="Deal K.R."/>
            <person name="Huo N."/>
            <person name="Zhu T."/>
            <person name="Wang L."/>
            <person name="Wang Y."/>
            <person name="McGuire P.E."/>
            <person name="Liu S."/>
            <person name="Long H."/>
            <person name="Ramasamy R.K."/>
            <person name="Rodriguez J.C."/>
            <person name="Van S.L."/>
            <person name="Yuan L."/>
            <person name="Wang Z."/>
            <person name="Xia Z."/>
            <person name="Xiao L."/>
            <person name="Anderson O.D."/>
            <person name="Ouyang S."/>
            <person name="Liang Y."/>
            <person name="Zimin A.V."/>
            <person name="Pertea G."/>
            <person name="Qi P."/>
            <person name="Bennetzen J.L."/>
            <person name="Dai X."/>
            <person name="Dawson M.W."/>
            <person name="Muller H.G."/>
            <person name="Kugler K."/>
            <person name="Rivarola-Duarte L."/>
            <person name="Spannagl M."/>
            <person name="Mayer K.F.X."/>
            <person name="Lu F.H."/>
            <person name="Bevan M.W."/>
            <person name="Leroy P."/>
            <person name="Li P."/>
            <person name="You F.M."/>
            <person name="Sun Q."/>
            <person name="Liu Z."/>
            <person name="Lyons E."/>
            <person name="Wicker T."/>
            <person name="Salzberg S.L."/>
            <person name="Devos K.M."/>
            <person name="Dvorak J."/>
        </authorList>
    </citation>
    <scope>NUCLEOTIDE SEQUENCE [LARGE SCALE GENOMIC DNA]</scope>
    <source>
        <strain evidence="2">cv. AL8/78</strain>
    </source>
</reference>
<keyword evidence="1" id="KW-1133">Transmembrane helix</keyword>
<reference evidence="2" key="4">
    <citation type="submission" date="2019-03" db="UniProtKB">
        <authorList>
            <consortium name="EnsemblPlants"/>
        </authorList>
    </citation>
    <scope>IDENTIFICATION</scope>
</reference>
<reference evidence="3" key="2">
    <citation type="journal article" date="2017" name="Nat. Plants">
        <title>The Aegilops tauschii genome reveals multiple impacts of transposons.</title>
        <authorList>
            <person name="Zhao G."/>
            <person name="Zou C."/>
            <person name="Li K."/>
            <person name="Wang K."/>
            <person name="Li T."/>
            <person name="Gao L."/>
            <person name="Zhang X."/>
            <person name="Wang H."/>
            <person name="Yang Z."/>
            <person name="Liu X."/>
            <person name="Jiang W."/>
            <person name="Mao L."/>
            <person name="Kong X."/>
            <person name="Jiao Y."/>
            <person name="Jia J."/>
        </authorList>
    </citation>
    <scope>NUCLEOTIDE SEQUENCE [LARGE SCALE GENOMIC DNA]</scope>
    <source>
        <strain evidence="3">cv. AL8/78</strain>
    </source>
</reference>
<dbReference type="AlphaFoldDB" id="A0A453BIR8"/>
<dbReference type="Proteomes" id="UP000015105">
    <property type="component" value="Chromosome 2D"/>
</dbReference>
<evidence type="ECO:0000313" key="2">
    <source>
        <dbReference type="EnsemblPlants" id="AET2Gv20522300.3"/>
    </source>
</evidence>
<accession>A0A453BIR8</accession>
<organism evidence="2 3">
    <name type="scientific">Aegilops tauschii subsp. strangulata</name>
    <name type="common">Goatgrass</name>
    <dbReference type="NCBI Taxonomy" id="200361"/>
    <lineage>
        <taxon>Eukaryota</taxon>
        <taxon>Viridiplantae</taxon>
        <taxon>Streptophyta</taxon>
        <taxon>Embryophyta</taxon>
        <taxon>Tracheophyta</taxon>
        <taxon>Spermatophyta</taxon>
        <taxon>Magnoliopsida</taxon>
        <taxon>Liliopsida</taxon>
        <taxon>Poales</taxon>
        <taxon>Poaceae</taxon>
        <taxon>BOP clade</taxon>
        <taxon>Pooideae</taxon>
        <taxon>Triticodae</taxon>
        <taxon>Triticeae</taxon>
        <taxon>Triticinae</taxon>
        <taxon>Aegilops</taxon>
    </lineage>
</organism>
<evidence type="ECO:0000313" key="3">
    <source>
        <dbReference type="Proteomes" id="UP000015105"/>
    </source>
</evidence>
<name>A0A453BIR8_AEGTS</name>
<dbReference type="Gramene" id="AET2Gv20522300.3">
    <property type="protein sequence ID" value="AET2Gv20522300.3"/>
    <property type="gene ID" value="AET2Gv20522300"/>
</dbReference>
<evidence type="ECO:0000256" key="1">
    <source>
        <dbReference type="SAM" id="Phobius"/>
    </source>
</evidence>
<keyword evidence="3" id="KW-1185">Reference proteome</keyword>
<proteinExistence type="predicted"/>
<reference evidence="2" key="5">
    <citation type="journal article" date="2021" name="G3 (Bethesda)">
        <title>Aegilops tauschii genome assembly Aet v5.0 features greater sequence contiguity and improved annotation.</title>
        <authorList>
            <person name="Wang L."/>
            <person name="Zhu T."/>
            <person name="Rodriguez J.C."/>
            <person name="Deal K.R."/>
            <person name="Dubcovsky J."/>
            <person name="McGuire P.E."/>
            <person name="Lux T."/>
            <person name="Spannagl M."/>
            <person name="Mayer K.F.X."/>
            <person name="Baldrich P."/>
            <person name="Meyers B.C."/>
            <person name="Huo N."/>
            <person name="Gu Y.Q."/>
            <person name="Zhou H."/>
            <person name="Devos K.M."/>
            <person name="Bennetzen J.L."/>
            <person name="Unver T."/>
            <person name="Budak H."/>
            <person name="Gulick P.J."/>
            <person name="Galiba G."/>
            <person name="Kalapos B."/>
            <person name="Nelson D.R."/>
            <person name="Li P."/>
            <person name="You F.M."/>
            <person name="Luo M.C."/>
            <person name="Dvorak J."/>
        </authorList>
    </citation>
    <scope>NUCLEOTIDE SEQUENCE [LARGE SCALE GENOMIC DNA]</scope>
    <source>
        <strain evidence="2">cv. AL8/78</strain>
    </source>
</reference>
<protein>
    <submittedName>
        <fullName evidence="2">Uncharacterized protein</fullName>
    </submittedName>
</protein>
<reference evidence="3" key="1">
    <citation type="journal article" date="2014" name="Science">
        <title>Ancient hybridizations among the ancestral genomes of bread wheat.</title>
        <authorList>
            <consortium name="International Wheat Genome Sequencing Consortium,"/>
            <person name="Marcussen T."/>
            <person name="Sandve S.R."/>
            <person name="Heier L."/>
            <person name="Spannagl M."/>
            <person name="Pfeifer M."/>
            <person name="Jakobsen K.S."/>
            <person name="Wulff B.B."/>
            <person name="Steuernagel B."/>
            <person name="Mayer K.F."/>
            <person name="Olsen O.A."/>
        </authorList>
    </citation>
    <scope>NUCLEOTIDE SEQUENCE [LARGE SCALE GENOMIC DNA]</scope>
    <source>
        <strain evidence="3">cv. AL8/78</strain>
    </source>
</reference>